<dbReference type="AlphaFoldDB" id="A0A4R1R1F9"/>
<proteinExistence type="predicted"/>
<dbReference type="Proteomes" id="UP000295184">
    <property type="component" value="Unassembled WGS sequence"/>
</dbReference>
<evidence type="ECO:0000313" key="3">
    <source>
        <dbReference type="Proteomes" id="UP000295184"/>
    </source>
</evidence>
<dbReference type="OrthoDB" id="2087339at2"/>
<gene>
    <name evidence="2" type="ORF">EDD77_10680</name>
</gene>
<keyword evidence="1" id="KW-0812">Transmembrane</keyword>
<dbReference type="EMBL" id="SLUM01000006">
    <property type="protein sequence ID" value="TCL59166.1"/>
    <property type="molecule type" value="Genomic_DNA"/>
</dbReference>
<protein>
    <submittedName>
        <fullName evidence="2">Uncharacterized protein</fullName>
    </submittedName>
</protein>
<feature type="transmembrane region" description="Helical" evidence="1">
    <location>
        <begin position="65"/>
        <end position="86"/>
    </location>
</feature>
<keyword evidence="1" id="KW-1133">Transmembrane helix</keyword>
<keyword evidence="1" id="KW-0472">Membrane</keyword>
<sequence>MKRQLAKAVEIGVETVNYWIISYALSSMATIFSAEWIFVLFFASNVWLIGRYYDRTAAVLNSRKWAMLVCALAFAAFVLFVSRVGLVQGSVIPFANSQ</sequence>
<reference evidence="2 3" key="1">
    <citation type="submission" date="2019-03" db="EMBL/GenBank/DDBJ databases">
        <title>Genomic Encyclopedia of Type Strains, Phase IV (KMG-IV): sequencing the most valuable type-strain genomes for metagenomic binning, comparative biology and taxonomic classification.</title>
        <authorList>
            <person name="Goeker M."/>
        </authorList>
    </citation>
    <scope>NUCLEOTIDE SEQUENCE [LARGE SCALE GENOMIC DNA]</scope>
    <source>
        <strain evidence="2 3">DSM 100451</strain>
    </source>
</reference>
<name>A0A4R1R1F9_9FIRM</name>
<evidence type="ECO:0000313" key="2">
    <source>
        <dbReference type="EMBL" id="TCL59166.1"/>
    </source>
</evidence>
<comment type="caution">
    <text evidence="2">The sequence shown here is derived from an EMBL/GenBank/DDBJ whole genome shotgun (WGS) entry which is preliminary data.</text>
</comment>
<feature type="transmembrane region" description="Helical" evidence="1">
    <location>
        <begin position="20"/>
        <end position="44"/>
    </location>
</feature>
<accession>A0A4R1R1F9</accession>
<dbReference type="RefSeq" id="WP_058966682.1">
    <property type="nucleotide sequence ID" value="NZ_CABKVM010000019.1"/>
</dbReference>
<evidence type="ECO:0000256" key="1">
    <source>
        <dbReference type="SAM" id="Phobius"/>
    </source>
</evidence>
<organism evidence="2 3">
    <name type="scientific">Allofournierella massiliensis</name>
    <dbReference type="NCBI Taxonomy" id="1650663"/>
    <lineage>
        <taxon>Bacteria</taxon>
        <taxon>Bacillati</taxon>
        <taxon>Bacillota</taxon>
        <taxon>Clostridia</taxon>
        <taxon>Eubacteriales</taxon>
        <taxon>Oscillospiraceae</taxon>
        <taxon>Allofournierella</taxon>
    </lineage>
</organism>